<reference evidence="2" key="1">
    <citation type="journal article" date="2014" name="Proc. Natl. Acad. Sci. U.S.A.">
        <title>Extensive sampling of basidiomycete genomes demonstrates inadequacy of the white-rot/brown-rot paradigm for wood decay fungi.</title>
        <authorList>
            <person name="Riley R."/>
            <person name="Salamov A.A."/>
            <person name="Brown D.W."/>
            <person name="Nagy L.G."/>
            <person name="Floudas D."/>
            <person name="Held B.W."/>
            <person name="Levasseur A."/>
            <person name="Lombard V."/>
            <person name="Morin E."/>
            <person name="Otillar R."/>
            <person name="Lindquist E.A."/>
            <person name="Sun H."/>
            <person name="LaButti K.M."/>
            <person name="Schmutz J."/>
            <person name="Jabbour D."/>
            <person name="Luo H."/>
            <person name="Baker S.E."/>
            <person name="Pisabarro A.G."/>
            <person name="Walton J.D."/>
            <person name="Blanchette R.A."/>
            <person name="Henrissat B."/>
            <person name="Martin F."/>
            <person name="Cullen D."/>
            <person name="Hibbett D.S."/>
            <person name="Grigoriev I.V."/>
        </authorList>
    </citation>
    <scope>NUCLEOTIDE SEQUENCE [LARGE SCALE GENOMIC DNA]</scope>
    <source>
        <strain evidence="2">FD-172 SS1</strain>
    </source>
</reference>
<evidence type="ECO:0000313" key="1">
    <source>
        <dbReference type="EMBL" id="KDQ06223.1"/>
    </source>
</evidence>
<proteinExistence type="predicted"/>
<evidence type="ECO:0000313" key="2">
    <source>
        <dbReference type="Proteomes" id="UP000027195"/>
    </source>
</evidence>
<dbReference type="HOGENOM" id="CLU_1461075_0_0_1"/>
<dbReference type="EMBL" id="KL198148">
    <property type="protein sequence ID" value="KDQ06223.1"/>
    <property type="molecule type" value="Genomic_DNA"/>
</dbReference>
<organism evidence="1 2">
    <name type="scientific">Botryobasidium botryosum (strain FD-172 SS1)</name>
    <dbReference type="NCBI Taxonomy" id="930990"/>
    <lineage>
        <taxon>Eukaryota</taxon>
        <taxon>Fungi</taxon>
        <taxon>Dikarya</taxon>
        <taxon>Basidiomycota</taxon>
        <taxon>Agaricomycotina</taxon>
        <taxon>Agaricomycetes</taxon>
        <taxon>Cantharellales</taxon>
        <taxon>Botryobasidiaceae</taxon>
        <taxon>Botryobasidium</taxon>
    </lineage>
</organism>
<name>A0A067LSJ7_BOTB1</name>
<accession>A0A067LSJ7</accession>
<keyword evidence="2" id="KW-1185">Reference proteome</keyword>
<dbReference type="InParanoid" id="A0A067LSJ7"/>
<dbReference type="AlphaFoldDB" id="A0A067LSJ7"/>
<protein>
    <submittedName>
        <fullName evidence="1">Uncharacterized protein</fullName>
    </submittedName>
</protein>
<dbReference type="Proteomes" id="UP000027195">
    <property type="component" value="Unassembled WGS sequence"/>
</dbReference>
<gene>
    <name evidence="1" type="ORF">BOTBODRAFT_39747</name>
</gene>
<sequence length="185" mass="20488">MDQQGQEGRQECPAIYTDEWVPFAFSSPSPLAHSYTYINIAGVVSSRRPVLPPPLHIVHMKRIPRQLLPVSLAHLHLWIQIQRGTLSSHHPGRPPAAPQCASAPRASTSAFTRCDSPPAPPGAREATRISTCIASAALALRREQAFGFVDRLSCFWPSAMFIWAWVSRSCLRQFRSASIWSSSCL</sequence>